<dbReference type="EMBL" id="SPHZ02000001">
    <property type="protein sequence ID" value="KAF0934805.1"/>
    <property type="molecule type" value="Genomic_DNA"/>
</dbReference>
<proteinExistence type="predicted"/>
<accession>A0A6G1FDB9</accession>
<reference evidence="2 3" key="1">
    <citation type="submission" date="2019-11" db="EMBL/GenBank/DDBJ databases">
        <title>Whole genome sequence of Oryza granulata.</title>
        <authorList>
            <person name="Li W."/>
        </authorList>
    </citation>
    <scope>NUCLEOTIDE SEQUENCE [LARGE SCALE GENOMIC DNA]</scope>
    <source>
        <strain evidence="3">cv. Menghai</strain>
        <tissue evidence="2">Leaf</tissue>
    </source>
</reference>
<protein>
    <submittedName>
        <fullName evidence="2">Uncharacterized protein</fullName>
    </submittedName>
</protein>
<dbReference type="Proteomes" id="UP000479710">
    <property type="component" value="Unassembled WGS sequence"/>
</dbReference>
<sequence length="143" mass="14976">MTALSGALGVSLRVENTLDGTSKDLLSATLQSAIQASNTNTGSIEDSYHIAYDTPSVTLVRIDYHFDILYPLPPGATTTGYHLLRPPRQRRGGGGSPQHPGPAAEASSGGAGQREGDPAEGSGRRAARASWFHCCIRGGSKKK</sequence>
<gene>
    <name evidence="2" type="ORF">E2562_028814</name>
</gene>
<evidence type="ECO:0000313" key="2">
    <source>
        <dbReference type="EMBL" id="KAF0934805.1"/>
    </source>
</evidence>
<keyword evidence="3" id="KW-1185">Reference proteome</keyword>
<organism evidence="2 3">
    <name type="scientific">Oryza meyeriana var. granulata</name>
    <dbReference type="NCBI Taxonomy" id="110450"/>
    <lineage>
        <taxon>Eukaryota</taxon>
        <taxon>Viridiplantae</taxon>
        <taxon>Streptophyta</taxon>
        <taxon>Embryophyta</taxon>
        <taxon>Tracheophyta</taxon>
        <taxon>Spermatophyta</taxon>
        <taxon>Magnoliopsida</taxon>
        <taxon>Liliopsida</taxon>
        <taxon>Poales</taxon>
        <taxon>Poaceae</taxon>
        <taxon>BOP clade</taxon>
        <taxon>Oryzoideae</taxon>
        <taxon>Oryzeae</taxon>
        <taxon>Oryzinae</taxon>
        <taxon>Oryza</taxon>
        <taxon>Oryza meyeriana</taxon>
    </lineage>
</organism>
<feature type="region of interest" description="Disordered" evidence="1">
    <location>
        <begin position="75"/>
        <end position="127"/>
    </location>
</feature>
<name>A0A6G1FDB9_9ORYZ</name>
<feature type="compositionally biased region" description="Low complexity" evidence="1">
    <location>
        <begin position="97"/>
        <end position="108"/>
    </location>
</feature>
<comment type="caution">
    <text evidence="2">The sequence shown here is derived from an EMBL/GenBank/DDBJ whole genome shotgun (WGS) entry which is preliminary data.</text>
</comment>
<evidence type="ECO:0000313" key="3">
    <source>
        <dbReference type="Proteomes" id="UP000479710"/>
    </source>
</evidence>
<evidence type="ECO:0000256" key="1">
    <source>
        <dbReference type="SAM" id="MobiDB-lite"/>
    </source>
</evidence>
<dbReference type="AlphaFoldDB" id="A0A6G1FDB9"/>